<feature type="transmembrane region" description="Helical" evidence="6">
    <location>
        <begin position="117"/>
        <end position="139"/>
    </location>
</feature>
<dbReference type="PROSITE" id="PS51225">
    <property type="entry name" value="MARVEL"/>
    <property type="match status" value="1"/>
</dbReference>
<dbReference type="InterPro" id="IPR008253">
    <property type="entry name" value="Marvel"/>
</dbReference>
<dbReference type="Proteomes" id="UP000070412">
    <property type="component" value="Unassembled WGS sequence"/>
</dbReference>
<dbReference type="InterPro" id="IPR050578">
    <property type="entry name" value="MARVEL-CKLF_proteins"/>
</dbReference>
<evidence type="ECO:0000313" key="10">
    <source>
        <dbReference type="Proteomes" id="UP000070412"/>
    </source>
</evidence>
<evidence type="ECO:0000313" key="9">
    <source>
        <dbReference type="EnsemblMetazoa" id="KAF7492383.1"/>
    </source>
</evidence>
<dbReference type="OMA" id="NHKKGAE"/>
<evidence type="ECO:0000256" key="6">
    <source>
        <dbReference type="SAM" id="Phobius"/>
    </source>
</evidence>
<reference evidence="10" key="1">
    <citation type="journal article" date="2020" name="PLoS Negl. Trop. Dis.">
        <title>High-quality nuclear genome for Sarcoptes scabiei-A critical resource for a neglected parasite.</title>
        <authorList>
            <person name="Korhonen P.K."/>
            <person name="Gasser R.B."/>
            <person name="Ma G."/>
            <person name="Wang T."/>
            <person name="Stroehlein A.J."/>
            <person name="Young N.D."/>
            <person name="Ang C.S."/>
            <person name="Fernando D.D."/>
            <person name="Lu H.C."/>
            <person name="Taylor S."/>
            <person name="Reynolds S.L."/>
            <person name="Mofiz E."/>
            <person name="Najaraj S.H."/>
            <person name="Gowda H."/>
            <person name="Madugundu A."/>
            <person name="Renuse S."/>
            <person name="Holt D."/>
            <person name="Pandey A."/>
            <person name="Papenfuss A.T."/>
            <person name="Fischer K."/>
        </authorList>
    </citation>
    <scope>NUCLEOTIDE SEQUENCE [LARGE SCALE GENOMIC DNA]</scope>
</reference>
<dbReference type="PANTHER" id="PTHR22776">
    <property type="entry name" value="MARVEL-CONTAINING POTENTIAL LIPID RAFT-ASSOCIATED PROTEIN"/>
    <property type="match status" value="1"/>
</dbReference>
<feature type="transmembrane region" description="Helical" evidence="6">
    <location>
        <begin position="90"/>
        <end position="111"/>
    </location>
</feature>
<keyword evidence="2 5" id="KW-0812">Transmembrane</keyword>
<comment type="subcellular location">
    <subcellularLocation>
        <location evidence="1">Membrane</location>
        <topology evidence="1">Multi-pass membrane protein</topology>
    </subcellularLocation>
</comment>
<evidence type="ECO:0000256" key="2">
    <source>
        <dbReference type="ARBA" id="ARBA00022692"/>
    </source>
</evidence>
<dbReference type="EMBL" id="WVUK01000056">
    <property type="protein sequence ID" value="KAF7492383.1"/>
    <property type="molecule type" value="Genomic_DNA"/>
</dbReference>
<feature type="transmembrane region" description="Helical" evidence="6">
    <location>
        <begin position="60"/>
        <end position="83"/>
    </location>
</feature>
<dbReference type="GO" id="GO:0016020">
    <property type="term" value="C:membrane"/>
    <property type="evidence" value="ECO:0007669"/>
    <property type="project" value="UniProtKB-SubCell"/>
</dbReference>
<accession>A0A834RF32</accession>
<organism evidence="8">
    <name type="scientific">Sarcoptes scabiei</name>
    <name type="common">Itch mite</name>
    <name type="synonym">Acarus scabiei</name>
    <dbReference type="NCBI Taxonomy" id="52283"/>
    <lineage>
        <taxon>Eukaryota</taxon>
        <taxon>Metazoa</taxon>
        <taxon>Ecdysozoa</taxon>
        <taxon>Arthropoda</taxon>
        <taxon>Chelicerata</taxon>
        <taxon>Arachnida</taxon>
        <taxon>Acari</taxon>
        <taxon>Acariformes</taxon>
        <taxon>Sarcoptiformes</taxon>
        <taxon>Astigmata</taxon>
        <taxon>Psoroptidia</taxon>
        <taxon>Sarcoptoidea</taxon>
        <taxon>Sarcoptidae</taxon>
        <taxon>Sarcoptinae</taxon>
        <taxon>Sarcoptes</taxon>
    </lineage>
</organism>
<evidence type="ECO:0000259" key="7">
    <source>
        <dbReference type="PROSITE" id="PS51225"/>
    </source>
</evidence>
<keyword evidence="3 6" id="KW-1133">Transmembrane helix</keyword>
<protein>
    <recommendedName>
        <fullName evidence="7">MARVEL domain-containing protein</fullName>
    </recommendedName>
</protein>
<name>A0A834RF32_SARSC</name>
<feature type="domain" description="MARVEL" evidence="7">
    <location>
        <begin position="28"/>
        <end position="149"/>
    </location>
</feature>
<reference evidence="8" key="2">
    <citation type="submission" date="2020-01" db="EMBL/GenBank/DDBJ databases">
        <authorList>
            <person name="Korhonen P.K.K."/>
            <person name="Guangxu M.G."/>
            <person name="Wang T.W."/>
            <person name="Stroehlein A.J.S."/>
            <person name="Young N.D."/>
            <person name="Ang C.-S.A."/>
            <person name="Fernando D.W.F."/>
            <person name="Lu H.L."/>
            <person name="Taylor S.T."/>
            <person name="Ehtesham M.E.M."/>
            <person name="Najaraj S.H.N."/>
            <person name="Harsha G.H.G."/>
            <person name="Madugundu A.M."/>
            <person name="Renuse S.R."/>
            <person name="Holt D.H."/>
            <person name="Pandey A.P."/>
            <person name="Papenfuss A.P."/>
            <person name="Gasser R.B.G."/>
            <person name="Fischer K.F."/>
        </authorList>
    </citation>
    <scope>NUCLEOTIDE SEQUENCE</scope>
    <source>
        <strain evidence="8">SSS_KF_BRIS2020</strain>
    </source>
</reference>
<evidence type="ECO:0000256" key="3">
    <source>
        <dbReference type="ARBA" id="ARBA00022989"/>
    </source>
</evidence>
<dbReference type="EnsemblMetazoa" id="SSS_441s_mrna">
    <property type="protein sequence ID" value="KAF7492383.1"/>
    <property type="gene ID" value="SSS_441"/>
</dbReference>
<evidence type="ECO:0000256" key="1">
    <source>
        <dbReference type="ARBA" id="ARBA00004141"/>
    </source>
</evidence>
<proteinExistence type="predicted"/>
<keyword evidence="4 5" id="KW-0472">Membrane</keyword>
<dbReference type="PANTHER" id="PTHR22776:SF49">
    <property type="entry name" value="MARVEL DOMAIN-CONTAINING PROTEIN"/>
    <property type="match status" value="1"/>
</dbReference>
<dbReference type="AlphaFoldDB" id="A0A834RF32"/>
<sequence>MNNKSSYQTNFDTTTTEINPFIRFDKDYVNSNEGLLKIVLIVLSLAAFIVAQFAPNYGKVGFFCFVSMSSFWISLSLFALYAFHVVEKLYNFPWLLAEFAYSLIWCAFYFVSSLLMLIGGGVASVAGMFGFIACALLGFEAKRNYIRYVNKEIAQGESISAPSIP</sequence>
<evidence type="ECO:0000313" key="8">
    <source>
        <dbReference type="EMBL" id="KAF7492383.1"/>
    </source>
</evidence>
<gene>
    <name evidence="8" type="ORF">SSS_441</name>
</gene>
<feature type="transmembrane region" description="Helical" evidence="6">
    <location>
        <begin position="34"/>
        <end position="54"/>
    </location>
</feature>
<evidence type="ECO:0000256" key="4">
    <source>
        <dbReference type="ARBA" id="ARBA00023136"/>
    </source>
</evidence>
<keyword evidence="10" id="KW-1185">Reference proteome</keyword>
<evidence type="ECO:0000256" key="5">
    <source>
        <dbReference type="PROSITE-ProRule" id="PRU00581"/>
    </source>
</evidence>
<reference evidence="9" key="3">
    <citation type="submission" date="2022-06" db="UniProtKB">
        <authorList>
            <consortium name="EnsemblMetazoa"/>
        </authorList>
    </citation>
    <scope>IDENTIFICATION</scope>
</reference>
<dbReference type="OrthoDB" id="10028364at2759"/>